<keyword evidence="2" id="KW-1185">Reference proteome</keyword>
<dbReference type="OrthoDB" id="4252443at2759"/>
<dbReference type="AlphaFoldDB" id="A0A2T3AUE1"/>
<dbReference type="GeneID" id="36574007"/>
<dbReference type="Proteomes" id="UP000241818">
    <property type="component" value="Unassembled WGS sequence"/>
</dbReference>
<dbReference type="InParanoid" id="A0A2T3AUE1"/>
<reference evidence="1 2" key="1">
    <citation type="journal article" date="2018" name="New Phytol.">
        <title>Comparative genomics and transcriptomics depict ericoid mycorrhizal fungi as versatile saprotrophs and plant mutualists.</title>
        <authorList>
            <person name="Martino E."/>
            <person name="Morin E."/>
            <person name="Grelet G.A."/>
            <person name="Kuo A."/>
            <person name="Kohler A."/>
            <person name="Daghino S."/>
            <person name="Barry K.W."/>
            <person name="Cichocki N."/>
            <person name="Clum A."/>
            <person name="Dockter R.B."/>
            <person name="Hainaut M."/>
            <person name="Kuo R.C."/>
            <person name="LaButti K."/>
            <person name="Lindahl B.D."/>
            <person name="Lindquist E.A."/>
            <person name="Lipzen A."/>
            <person name="Khouja H.R."/>
            <person name="Magnuson J."/>
            <person name="Murat C."/>
            <person name="Ohm R.A."/>
            <person name="Singer S.W."/>
            <person name="Spatafora J.W."/>
            <person name="Wang M."/>
            <person name="Veneault-Fourrey C."/>
            <person name="Henrissat B."/>
            <person name="Grigoriev I.V."/>
            <person name="Martin F.M."/>
            <person name="Perotto S."/>
        </authorList>
    </citation>
    <scope>NUCLEOTIDE SEQUENCE [LARGE SCALE GENOMIC DNA]</scope>
    <source>
        <strain evidence="1 2">ATCC 22711</strain>
    </source>
</reference>
<evidence type="ECO:0000313" key="1">
    <source>
        <dbReference type="EMBL" id="PSS12300.1"/>
    </source>
</evidence>
<evidence type="ECO:0008006" key="3">
    <source>
        <dbReference type="Google" id="ProtNLM"/>
    </source>
</evidence>
<proteinExistence type="predicted"/>
<gene>
    <name evidence="1" type="ORF">M430DRAFT_30015</name>
</gene>
<protein>
    <recommendedName>
        <fullName evidence="3">F-box domain-containing protein</fullName>
    </recommendedName>
</protein>
<sequence>MSKQFRLLTCPDDIFLLILERCEQTSLHNLSLTSRSLRPRCIPQLYREVDLSSHNLGRLPEFEDELRPEIYANTDDFWRPHNLVSRQRSFLRTMTECPEYATAVRVFSWTLIWREVNEDALAEMDYQLWATFSRLTNVTRLDLASLRRDEILDPYIRQIPPLLFPHVTELRLTGWMHHSLVANILNSIDVAKLQSLSLDALQEEGQVPDGSPMPEEINKDCWNSAWRLTSIDHGTIDTTRIKVGIIFPGPMWSTIAPLVGKLESLQHLEIRIPPLETSGMDTDCTEHLHYIFVLAGLVASVVSSLKSLAIDYARDIQRTPSTCGTGRNYELALHLYRSRLSLMILNAFWPCFSTEREWKWESLQSVSLRGFLQGNETAAAFEHTTAIKALQMKIEDSLSSRGVALEWSNDSPRPAVLFMGYDFTISEEAMSQFVRLSQQPQLALT</sequence>
<name>A0A2T3AUE1_AMORE</name>
<evidence type="ECO:0000313" key="2">
    <source>
        <dbReference type="Proteomes" id="UP000241818"/>
    </source>
</evidence>
<accession>A0A2T3AUE1</accession>
<dbReference type="EMBL" id="KZ679015">
    <property type="protein sequence ID" value="PSS12300.1"/>
    <property type="molecule type" value="Genomic_DNA"/>
</dbReference>
<dbReference type="RefSeq" id="XP_024718298.1">
    <property type="nucleotide sequence ID" value="XM_024865926.1"/>
</dbReference>
<organism evidence="1 2">
    <name type="scientific">Amorphotheca resinae ATCC 22711</name>
    <dbReference type="NCBI Taxonomy" id="857342"/>
    <lineage>
        <taxon>Eukaryota</taxon>
        <taxon>Fungi</taxon>
        <taxon>Dikarya</taxon>
        <taxon>Ascomycota</taxon>
        <taxon>Pezizomycotina</taxon>
        <taxon>Leotiomycetes</taxon>
        <taxon>Helotiales</taxon>
        <taxon>Amorphothecaceae</taxon>
        <taxon>Amorphotheca</taxon>
    </lineage>
</organism>